<dbReference type="AlphaFoldDB" id="A0AAD3HG17"/>
<accession>A0AAD3HG17</accession>
<comment type="caution">
    <text evidence="2">The sequence shown here is derived from an EMBL/GenBank/DDBJ whole genome shotgun (WGS) entry which is preliminary data.</text>
</comment>
<name>A0AAD3HG17_9STRA</name>
<organism evidence="2 3">
    <name type="scientific">Chaetoceros tenuissimus</name>
    <dbReference type="NCBI Taxonomy" id="426638"/>
    <lineage>
        <taxon>Eukaryota</taxon>
        <taxon>Sar</taxon>
        <taxon>Stramenopiles</taxon>
        <taxon>Ochrophyta</taxon>
        <taxon>Bacillariophyta</taxon>
        <taxon>Coscinodiscophyceae</taxon>
        <taxon>Chaetocerotophycidae</taxon>
        <taxon>Chaetocerotales</taxon>
        <taxon>Chaetocerotaceae</taxon>
        <taxon>Chaetoceros</taxon>
    </lineage>
</organism>
<reference evidence="2 3" key="1">
    <citation type="journal article" date="2021" name="Sci. Rep.">
        <title>The genome of the diatom Chaetoceros tenuissimus carries an ancient integrated fragment of an extant virus.</title>
        <authorList>
            <person name="Hongo Y."/>
            <person name="Kimura K."/>
            <person name="Takaki Y."/>
            <person name="Yoshida Y."/>
            <person name="Baba S."/>
            <person name="Kobayashi G."/>
            <person name="Nagasaki K."/>
            <person name="Hano T."/>
            <person name="Tomaru Y."/>
        </authorList>
    </citation>
    <scope>NUCLEOTIDE SEQUENCE [LARGE SCALE GENOMIC DNA]</scope>
    <source>
        <strain evidence="2 3">NIES-3715</strain>
    </source>
</reference>
<protein>
    <submittedName>
        <fullName evidence="2">Uncharacterized protein</fullName>
    </submittedName>
</protein>
<evidence type="ECO:0000313" key="3">
    <source>
        <dbReference type="Proteomes" id="UP001054902"/>
    </source>
</evidence>
<evidence type="ECO:0000256" key="1">
    <source>
        <dbReference type="SAM" id="MobiDB-lite"/>
    </source>
</evidence>
<gene>
    <name evidence="2" type="ORF">CTEN210_18457</name>
</gene>
<sequence>MNISTLQSNLDFIKSLYFHEEWNDEQCRETILEAIQECHAKIEKAFGRSIHTLGWKKHKPSIESVAKVVKKFPSTLSHRDGRGSIPIQKAAMTRDGYGYVPILAKEGVKHKVGGEDARGGLLMINPYENRGWNTLQWFVNIGDEEQDAKRVDVLKELRQSGLFLKKDIVEQKLLAFSCWKQYKMRFEYLINWDRDALIETRVRRGNRISPLIHFLSLEPEESLLLTLKAGFKYHPQIGGLLFVNDEEGHLAFDVLCNVKGTATIMSLLYNILSPKQDYPLLHYVFTKAPQHKELFMKYFPWATQLKDHDGRSLQQAVLAAGPNLMNDHDYLFAMFTDNQIQERDPVTALYPFAAMAAGEHADLKKSFYLLRRHPSVLEKRSRAPVSGRRKKRKIEEIEDIED</sequence>
<feature type="region of interest" description="Disordered" evidence="1">
    <location>
        <begin position="380"/>
        <end position="402"/>
    </location>
</feature>
<keyword evidence="3" id="KW-1185">Reference proteome</keyword>
<proteinExistence type="predicted"/>
<evidence type="ECO:0000313" key="2">
    <source>
        <dbReference type="EMBL" id="GFH61981.1"/>
    </source>
</evidence>
<dbReference type="EMBL" id="BLLK01000075">
    <property type="protein sequence ID" value="GFH61981.1"/>
    <property type="molecule type" value="Genomic_DNA"/>
</dbReference>
<dbReference type="Proteomes" id="UP001054902">
    <property type="component" value="Unassembled WGS sequence"/>
</dbReference>